<keyword evidence="5 10" id="KW-1133">Transmembrane helix</keyword>
<dbReference type="HOGENOM" id="CLU_083740_1_0_1"/>
<keyword evidence="6" id="KW-0333">Golgi apparatus</keyword>
<evidence type="ECO:0000256" key="4">
    <source>
        <dbReference type="ARBA" id="ARBA00022927"/>
    </source>
</evidence>
<keyword evidence="7 8" id="KW-0472">Membrane</keyword>
<dbReference type="OMA" id="LKYDSRH"/>
<dbReference type="KEGG" id="smo:SELMODRAFT_79688"/>
<evidence type="ECO:0000256" key="9">
    <source>
        <dbReference type="SAM" id="MobiDB-lite"/>
    </source>
</evidence>
<keyword evidence="2 8" id="KW-0813">Transport</keyword>
<dbReference type="EMBL" id="GL377568">
    <property type="protein sequence ID" value="EFJ35366.1"/>
    <property type="molecule type" value="Genomic_DNA"/>
</dbReference>
<name>D8QX85_SELML</name>
<evidence type="ECO:0000313" key="11">
    <source>
        <dbReference type="EMBL" id="EFJ10625.1"/>
    </source>
</evidence>
<evidence type="ECO:0000313" key="13">
    <source>
        <dbReference type="Proteomes" id="UP000001514"/>
    </source>
</evidence>
<dbReference type="GO" id="GO:0005484">
    <property type="term" value="F:SNAP receptor activity"/>
    <property type="evidence" value="ECO:0000318"/>
    <property type="project" value="GO_Central"/>
</dbReference>
<dbReference type="GO" id="GO:0012507">
    <property type="term" value="C:ER to Golgi transport vesicle membrane"/>
    <property type="evidence" value="ECO:0000318"/>
    <property type="project" value="GO_Central"/>
</dbReference>
<evidence type="ECO:0000256" key="3">
    <source>
        <dbReference type="ARBA" id="ARBA00022692"/>
    </source>
</evidence>
<dbReference type="STRING" id="88036.D8QX85"/>
<dbReference type="PIRSF" id="PIRSF028865">
    <property type="entry name" value="Membrin-2"/>
    <property type="match status" value="1"/>
</dbReference>
<comment type="subcellular location">
    <subcellularLocation>
        <location evidence="1">Golgi apparatus membrane</location>
        <topology evidence="1">Single-pass type IV membrane protein</topology>
    </subcellularLocation>
</comment>
<evidence type="ECO:0000313" key="12">
    <source>
        <dbReference type="EMBL" id="EFJ35366.1"/>
    </source>
</evidence>
<accession>D8QX85</accession>
<keyword evidence="4 8" id="KW-0653">Protein transport</keyword>
<dbReference type="GO" id="GO:0005794">
    <property type="term" value="C:Golgi apparatus"/>
    <property type="evidence" value="ECO:0000318"/>
    <property type="project" value="GO_Central"/>
</dbReference>
<comment type="similarity">
    <text evidence="8">Belongs to the GOSR2 family.</text>
</comment>
<keyword evidence="13" id="KW-1185">Reference proteome</keyword>
<feature type="transmembrane region" description="Helical" evidence="10">
    <location>
        <begin position="209"/>
        <end position="229"/>
    </location>
</feature>
<proteinExistence type="inferred from homology"/>
<evidence type="ECO:0000256" key="6">
    <source>
        <dbReference type="ARBA" id="ARBA00023034"/>
    </source>
</evidence>
<dbReference type="InterPro" id="IPR027027">
    <property type="entry name" value="GOSR2/Membrin/Bos1"/>
</dbReference>
<dbReference type="Pfam" id="PF12352">
    <property type="entry name" value="V-SNARE_C"/>
    <property type="match status" value="1"/>
</dbReference>
<dbReference type="Proteomes" id="UP000001514">
    <property type="component" value="Unassembled WGS sequence"/>
</dbReference>
<dbReference type="eggNOG" id="KOG3251">
    <property type="taxonomic scope" value="Eukaryota"/>
</dbReference>
<dbReference type="GO" id="GO:0006906">
    <property type="term" value="P:vesicle fusion"/>
    <property type="evidence" value="ECO:0000318"/>
    <property type="project" value="GO_Central"/>
</dbReference>
<dbReference type="EMBL" id="GL377652">
    <property type="protein sequence ID" value="EFJ10625.1"/>
    <property type="molecule type" value="Genomic_DNA"/>
</dbReference>
<evidence type="ECO:0000256" key="1">
    <source>
        <dbReference type="ARBA" id="ARBA00004409"/>
    </source>
</evidence>
<sequence length="230" mass="26473">MSGGTLSDVYQQARVSLFKVRDGLERLERLECSTSSSSSSPRDGTLSGSEITQSVKRDLGQLQKYSEELDQLWRLQLQKSQRDLWKRKVEQVLEEADSLRLGLEKYLGRQHRRQIEAQERADLFRRMNGDSAQVLQIFDDEQQAMRSLQRSSNMLEEAMAAGVAVLSKYSVQRDRLKSAQRKALDILTTVGLSNAVLRVIEKRHRIDKWISYTGMIVTIVVVIAVWMWVR</sequence>
<dbReference type="GO" id="GO:0000149">
    <property type="term" value="F:SNARE binding"/>
    <property type="evidence" value="ECO:0000318"/>
    <property type="project" value="GO_Central"/>
</dbReference>
<dbReference type="GO" id="GO:0031201">
    <property type="term" value="C:SNARE complex"/>
    <property type="evidence" value="ECO:0000318"/>
    <property type="project" value="GO_Central"/>
</dbReference>
<evidence type="ECO:0000256" key="5">
    <source>
        <dbReference type="ARBA" id="ARBA00022989"/>
    </source>
</evidence>
<dbReference type="PANTHER" id="PTHR21230">
    <property type="entry name" value="VESICLE TRANSPORT V-SNARE PROTEIN VTI1-RELATED"/>
    <property type="match status" value="1"/>
</dbReference>
<keyword evidence="3 10" id="KW-0812">Transmembrane</keyword>
<dbReference type="OrthoDB" id="158360at2759"/>
<feature type="region of interest" description="Disordered" evidence="9">
    <location>
        <begin position="31"/>
        <end position="51"/>
    </location>
</feature>
<dbReference type="Gramene" id="EFJ35366">
    <property type="protein sequence ID" value="EFJ35366"/>
    <property type="gene ID" value="SELMODRAFT_79688"/>
</dbReference>
<dbReference type="GO" id="GO:0000139">
    <property type="term" value="C:Golgi membrane"/>
    <property type="evidence" value="ECO:0007669"/>
    <property type="project" value="UniProtKB-SubCell"/>
</dbReference>
<dbReference type="GO" id="GO:0015031">
    <property type="term" value="P:protein transport"/>
    <property type="evidence" value="ECO:0007669"/>
    <property type="project" value="UniProtKB-KW"/>
</dbReference>
<dbReference type="KEGG" id="smo:SELMODRAFT_426969"/>
<dbReference type="AlphaFoldDB" id="D8QX85"/>
<gene>
    <name evidence="11" type="ORF">SELMODRAFT_426969</name>
    <name evidence="12" type="ORF">SELMODRAFT_79688</name>
</gene>
<evidence type="ECO:0000256" key="7">
    <source>
        <dbReference type="ARBA" id="ARBA00023136"/>
    </source>
</evidence>
<protein>
    <recommendedName>
        <fullName evidence="8">Membrin</fullName>
    </recommendedName>
</protein>
<evidence type="ECO:0000256" key="2">
    <source>
        <dbReference type="ARBA" id="ARBA00022448"/>
    </source>
</evidence>
<evidence type="ECO:0000256" key="10">
    <source>
        <dbReference type="SAM" id="Phobius"/>
    </source>
</evidence>
<dbReference type="InParanoid" id="D8QX85"/>
<reference evidence="12 13" key="1">
    <citation type="journal article" date="2011" name="Science">
        <title>The Selaginella genome identifies genetic changes associated with the evolution of vascular plants.</title>
        <authorList>
            <person name="Banks J.A."/>
            <person name="Nishiyama T."/>
            <person name="Hasebe M."/>
            <person name="Bowman J.L."/>
            <person name="Gribskov M."/>
            <person name="dePamphilis C."/>
            <person name="Albert V.A."/>
            <person name="Aono N."/>
            <person name="Aoyama T."/>
            <person name="Ambrose B.A."/>
            <person name="Ashton N.W."/>
            <person name="Axtell M.J."/>
            <person name="Barker E."/>
            <person name="Barker M.S."/>
            <person name="Bennetzen J.L."/>
            <person name="Bonawitz N.D."/>
            <person name="Chapple C."/>
            <person name="Cheng C."/>
            <person name="Correa L.G."/>
            <person name="Dacre M."/>
            <person name="DeBarry J."/>
            <person name="Dreyer I."/>
            <person name="Elias M."/>
            <person name="Engstrom E.M."/>
            <person name="Estelle M."/>
            <person name="Feng L."/>
            <person name="Finet C."/>
            <person name="Floyd S.K."/>
            <person name="Frommer W.B."/>
            <person name="Fujita T."/>
            <person name="Gramzow L."/>
            <person name="Gutensohn M."/>
            <person name="Harholt J."/>
            <person name="Hattori M."/>
            <person name="Heyl A."/>
            <person name="Hirai T."/>
            <person name="Hiwatashi Y."/>
            <person name="Ishikawa M."/>
            <person name="Iwata M."/>
            <person name="Karol K.G."/>
            <person name="Koehler B."/>
            <person name="Kolukisaoglu U."/>
            <person name="Kubo M."/>
            <person name="Kurata T."/>
            <person name="Lalonde S."/>
            <person name="Li K."/>
            <person name="Li Y."/>
            <person name="Litt A."/>
            <person name="Lyons E."/>
            <person name="Manning G."/>
            <person name="Maruyama T."/>
            <person name="Michael T.P."/>
            <person name="Mikami K."/>
            <person name="Miyazaki S."/>
            <person name="Morinaga S."/>
            <person name="Murata T."/>
            <person name="Mueller-Roeber B."/>
            <person name="Nelson D.R."/>
            <person name="Obara M."/>
            <person name="Oguri Y."/>
            <person name="Olmstead R.G."/>
            <person name="Onodera N."/>
            <person name="Petersen B.L."/>
            <person name="Pils B."/>
            <person name="Prigge M."/>
            <person name="Rensing S.A."/>
            <person name="Riano-Pachon D.M."/>
            <person name="Roberts A.W."/>
            <person name="Sato Y."/>
            <person name="Scheller H.V."/>
            <person name="Schulz B."/>
            <person name="Schulz C."/>
            <person name="Shakirov E.V."/>
            <person name="Shibagaki N."/>
            <person name="Shinohara N."/>
            <person name="Shippen D.E."/>
            <person name="Soerensen I."/>
            <person name="Sotooka R."/>
            <person name="Sugimoto N."/>
            <person name="Sugita M."/>
            <person name="Sumikawa N."/>
            <person name="Tanurdzic M."/>
            <person name="Theissen G."/>
            <person name="Ulvskov P."/>
            <person name="Wakazuki S."/>
            <person name="Weng J.K."/>
            <person name="Willats W.W."/>
            <person name="Wipf D."/>
            <person name="Wolf P.G."/>
            <person name="Yang L."/>
            <person name="Zimmer A.D."/>
            <person name="Zhu Q."/>
            <person name="Mitros T."/>
            <person name="Hellsten U."/>
            <person name="Loque D."/>
            <person name="Otillar R."/>
            <person name="Salamov A."/>
            <person name="Schmutz J."/>
            <person name="Shapiro H."/>
            <person name="Lindquist E."/>
            <person name="Lucas S."/>
            <person name="Rokhsar D."/>
            <person name="Grigoriev I.V."/>
        </authorList>
    </citation>
    <scope>NUCLEOTIDE SEQUENCE [LARGE SCALE GENOMIC DNA]</scope>
</reference>
<comment type="function">
    <text evidence="8">Involved in transport of proteins from the cis/medial-Golgi to the trans-Golgi network.</text>
</comment>
<organism evidence="13">
    <name type="scientific">Selaginella moellendorffii</name>
    <name type="common">Spikemoss</name>
    <dbReference type="NCBI Taxonomy" id="88036"/>
    <lineage>
        <taxon>Eukaryota</taxon>
        <taxon>Viridiplantae</taxon>
        <taxon>Streptophyta</taxon>
        <taxon>Embryophyta</taxon>
        <taxon>Tracheophyta</taxon>
        <taxon>Lycopodiopsida</taxon>
        <taxon>Selaginellales</taxon>
        <taxon>Selaginellaceae</taxon>
        <taxon>Selaginella</taxon>
    </lineage>
</organism>
<evidence type="ECO:0000256" key="8">
    <source>
        <dbReference type="PIRNR" id="PIRNR028865"/>
    </source>
</evidence>
<dbReference type="GO" id="GO:0005789">
    <property type="term" value="C:endoplasmic reticulum membrane"/>
    <property type="evidence" value="ECO:0000318"/>
    <property type="project" value="GO_Central"/>
</dbReference>
<dbReference type="Gramene" id="EFJ10625">
    <property type="protein sequence ID" value="EFJ10625"/>
    <property type="gene ID" value="SELMODRAFT_426969"/>
</dbReference>
<dbReference type="GO" id="GO:0031902">
    <property type="term" value="C:late endosome membrane"/>
    <property type="evidence" value="ECO:0000318"/>
    <property type="project" value="GO_Central"/>
</dbReference>
<dbReference type="FunCoup" id="D8QX85">
    <property type="interactions" value="4251"/>
</dbReference>
<dbReference type="PANTHER" id="PTHR21230:SF1">
    <property type="entry name" value="GOLGI SNAP RECEPTOR COMPLEX MEMBER 2"/>
    <property type="match status" value="1"/>
</dbReference>